<dbReference type="GO" id="GO:0010333">
    <property type="term" value="F:terpene synthase activity"/>
    <property type="evidence" value="ECO:0007669"/>
    <property type="project" value="InterPro"/>
</dbReference>
<dbReference type="PANTHER" id="PTHR31739:SF25">
    <property type="entry name" value="(E,E)-GERANYLLINALOOL SYNTHASE"/>
    <property type="match status" value="1"/>
</dbReference>
<evidence type="ECO:0000313" key="7">
    <source>
        <dbReference type="EMBL" id="PVI03031.1"/>
    </source>
</evidence>
<dbReference type="AlphaFoldDB" id="A0A2V1DXY1"/>
<dbReference type="InterPro" id="IPR050148">
    <property type="entry name" value="Terpene_synthase-like"/>
</dbReference>
<dbReference type="PIRSF" id="PIRSF036498">
    <property type="entry name" value="Ent-kaurene_synthase_fungi"/>
    <property type="match status" value="1"/>
</dbReference>
<keyword evidence="4" id="KW-0460">Magnesium</keyword>
<dbReference type="PANTHER" id="PTHR31739">
    <property type="entry name" value="ENT-COPALYL DIPHOSPHATE SYNTHASE, CHLOROPLASTIC"/>
    <property type="match status" value="1"/>
</dbReference>
<protein>
    <submittedName>
        <fullName evidence="7">Ent-kaurene synthase</fullName>
    </submittedName>
</protein>
<dbReference type="InterPro" id="IPR017057">
    <property type="entry name" value="Ent-kaurene_synthase_fun"/>
</dbReference>
<dbReference type="SUPFAM" id="SSF48239">
    <property type="entry name" value="Terpenoid cyclases/Protein prenyltransferases"/>
    <property type="match status" value="2"/>
</dbReference>
<keyword evidence="3" id="KW-0479">Metal-binding</keyword>
<dbReference type="Gene3D" id="1.50.10.160">
    <property type="match status" value="1"/>
</dbReference>
<evidence type="ECO:0000256" key="1">
    <source>
        <dbReference type="ARBA" id="ARBA00001946"/>
    </source>
</evidence>
<accession>A0A2V1DXY1</accession>
<dbReference type="GO" id="GO:0016102">
    <property type="term" value="P:diterpenoid biosynthetic process"/>
    <property type="evidence" value="ECO:0007669"/>
    <property type="project" value="TreeGrafter"/>
</dbReference>
<dbReference type="OrthoDB" id="2343925at2759"/>
<dbReference type="Gene3D" id="1.50.10.20">
    <property type="match status" value="1"/>
</dbReference>
<evidence type="ECO:0000256" key="4">
    <source>
        <dbReference type="ARBA" id="ARBA00022842"/>
    </source>
</evidence>
<reference evidence="7 8" key="1">
    <citation type="journal article" date="2018" name="Sci. Rep.">
        <title>Comparative genomics provides insights into the lifestyle and reveals functional heterogeneity of dark septate endophytic fungi.</title>
        <authorList>
            <person name="Knapp D.G."/>
            <person name="Nemeth J.B."/>
            <person name="Barry K."/>
            <person name="Hainaut M."/>
            <person name="Henrissat B."/>
            <person name="Johnson J."/>
            <person name="Kuo A."/>
            <person name="Lim J.H.P."/>
            <person name="Lipzen A."/>
            <person name="Nolan M."/>
            <person name="Ohm R.A."/>
            <person name="Tamas L."/>
            <person name="Grigoriev I.V."/>
            <person name="Spatafora J.W."/>
            <person name="Nagy L.G."/>
            <person name="Kovacs G.M."/>
        </authorList>
    </citation>
    <scope>NUCLEOTIDE SEQUENCE [LARGE SCALE GENOMIC DNA]</scope>
    <source>
        <strain evidence="7 8">DSE2036</strain>
    </source>
</reference>
<dbReference type="Proteomes" id="UP000244855">
    <property type="component" value="Unassembled WGS sequence"/>
</dbReference>
<keyword evidence="5" id="KW-0413">Isomerase</keyword>
<keyword evidence="8" id="KW-1185">Reference proteome</keyword>
<feature type="non-terminal residue" evidence="7">
    <location>
        <position position="1"/>
    </location>
</feature>
<name>A0A2V1DXY1_9PLEO</name>
<gene>
    <name evidence="7" type="ORF">DM02DRAFT_699386</name>
</gene>
<proteinExistence type="inferred from homology"/>
<dbReference type="GO" id="GO:0000287">
    <property type="term" value="F:magnesium ion binding"/>
    <property type="evidence" value="ECO:0007669"/>
    <property type="project" value="TreeGrafter"/>
</dbReference>
<organism evidence="7 8">
    <name type="scientific">Periconia macrospinosa</name>
    <dbReference type="NCBI Taxonomy" id="97972"/>
    <lineage>
        <taxon>Eukaryota</taxon>
        <taxon>Fungi</taxon>
        <taxon>Dikarya</taxon>
        <taxon>Ascomycota</taxon>
        <taxon>Pezizomycotina</taxon>
        <taxon>Dothideomycetes</taxon>
        <taxon>Pleosporomycetidae</taxon>
        <taxon>Pleosporales</taxon>
        <taxon>Massarineae</taxon>
        <taxon>Periconiaceae</taxon>
        <taxon>Periconia</taxon>
    </lineage>
</organism>
<comment type="cofactor">
    <cofactor evidence="1">
        <name>Mg(2+)</name>
        <dbReference type="ChEBI" id="CHEBI:18420"/>
    </cofactor>
</comment>
<evidence type="ECO:0000256" key="6">
    <source>
        <dbReference type="ARBA" id="ARBA00023239"/>
    </source>
</evidence>
<dbReference type="EMBL" id="KZ805336">
    <property type="protein sequence ID" value="PVI03031.1"/>
    <property type="molecule type" value="Genomic_DNA"/>
</dbReference>
<evidence type="ECO:0000256" key="3">
    <source>
        <dbReference type="ARBA" id="ARBA00022723"/>
    </source>
</evidence>
<evidence type="ECO:0000313" key="8">
    <source>
        <dbReference type="Proteomes" id="UP000244855"/>
    </source>
</evidence>
<dbReference type="GO" id="GO:0016853">
    <property type="term" value="F:isomerase activity"/>
    <property type="evidence" value="ECO:0007669"/>
    <property type="project" value="UniProtKB-KW"/>
</dbReference>
<keyword evidence="6" id="KW-0456">Lyase</keyword>
<evidence type="ECO:0000256" key="5">
    <source>
        <dbReference type="ARBA" id="ARBA00023235"/>
    </source>
</evidence>
<evidence type="ECO:0000256" key="2">
    <source>
        <dbReference type="ARBA" id="ARBA00006333"/>
    </source>
</evidence>
<dbReference type="InterPro" id="IPR008930">
    <property type="entry name" value="Terpenoid_cyclase/PrenylTrfase"/>
</dbReference>
<dbReference type="STRING" id="97972.A0A2V1DXY1"/>
<sequence length="923" mass="103377">SPEEQARRLIHSLSEQCSNPGGIGSFSPSVYDTAWLSMVSRKDEDDRSTFIFPDALYYILATQLPDGSWPSYSGPIDGILNTLAALLALKVRSKVTKILRSELEQPCNKAESALRSMLANLDIRSTDRVGFEILVPTLLTLLENEGVVFQFPGLQEVKALQKSKQTMLFCMIQGPRMTTLLHSLEAFVGVLDFDKVKHHKLSNGSMFNSPSSTAAYLMNASEWDTEAEEYLRMVVDVYTQKGHCGGVPSAYPTSIFELSWTVTTLLESGFSIEQLGKTEISIISCYIASAVEAAGGIVGFGPACLPDADDTAKALTALSKTNRDIDLGPMLAEFEKSDYFITYCGERNASFSANCNILLCLLQRDNVVVYAPEITKCAVFLQKLFEAGQVQDKWNTSTSYSRMLLAQAFVKLIATFDPHEDCPKGLKSLIWKKIPVTLLAMVKDIIESQMDDGSWGTGHEVTAYATIALSWLLAIPWQESVSAKGKSSLERAKAYLLRCRQSWAQSNHLWIEKVAYSSTTLSEMYCLSASSMSIPCLTISNWVFHSPDKRLCKFFSTITPFSKGETWEMNASLVQSAYFTERLQKSSQLIFPEMEKTSNHEYLQFIPFTWVGCNDFYDCGVSLNLLWEMMILSMLNFQVDAYMETVVGIDCLAQLDNIRSIINRTCKEYADDSTGDESQGRTLVNHGWITPPISDISTNSAENVEKVLSSYTNHILQHPIVVKSPHYLQSWLSNSVREFLHAHINHIEDCERMSSGQLPSTTYYKWVHTTSAEHTSCPFSFVFYLCLMAGSQRQAQKEDLFAGAKTKYILEDACRHLATICRQHNDYGSIDRDQREGNLNSVQFPEFQGTSAGGAGYDRKQSVLEIAQYERSLLNVSLNALRQLVGVSVMKELALFFEVTDLYGRIYLCRDIGIQHVKPACRK</sequence>
<comment type="similarity">
    <text evidence="2">Belongs to the terpene synthase family.</text>
</comment>